<reference evidence="1" key="1">
    <citation type="submission" date="2023-08" db="EMBL/GenBank/DDBJ databases">
        <title>Functional and genomic diversity of the sorghum phyllosphere microbiome.</title>
        <authorList>
            <person name="Shade A."/>
        </authorList>
    </citation>
    <scope>NUCLEOTIDE SEQUENCE</scope>
    <source>
        <strain evidence="1">SORGH_AS_0201</strain>
    </source>
</reference>
<proteinExistence type="predicted"/>
<dbReference type="Proteomes" id="UP001268036">
    <property type="component" value="Unassembled WGS sequence"/>
</dbReference>
<accession>A0AAJ2EUX2</accession>
<protein>
    <submittedName>
        <fullName evidence="1">Uncharacterized protein</fullName>
    </submittedName>
</protein>
<comment type="caution">
    <text evidence="1">The sequence shown here is derived from an EMBL/GenBank/DDBJ whole genome shotgun (WGS) entry which is preliminary data.</text>
</comment>
<dbReference type="EMBL" id="JAVJAF010000001">
    <property type="protein sequence ID" value="MDR6233218.1"/>
    <property type="molecule type" value="Genomic_DNA"/>
</dbReference>
<dbReference type="AlphaFoldDB" id="A0AAJ2EUX2"/>
<evidence type="ECO:0000313" key="1">
    <source>
        <dbReference type="EMBL" id="MDR6233218.1"/>
    </source>
</evidence>
<sequence>MHDLVGRIQQSTATVQSSNEQLVAVVRRFRVK</sequence>
<name>A0AAJ2EUX2_9PSED</name>
<evidence type="ECO:0000313" key="2">
    <source>
        <dbReference type="Proteomes" id="UP001268036"/>
    </source>
</evidence>
<organism evidence="1 2">
    <name type="scientific">Pseudomonas oryzihabitans</name>
    <dbReference type="NCBI Taxonomy" id="47885"/>
    <lineage>
        <taxon>Bacteria</taxon>
        <taxon>Pseudomonadati</taxon>
        <taxon>Pseudomonadota</taxon>
        <taxon>Gammaproteobacteria</taxon>
        <taxon>Pseudomonadales</taxon>
        <taxon>Pseudomonadaceae</taxon>
        <taxon>Pseudomonas</taxon>
    </lineage>
</organism>
<gene>
    <name evidence="1" type="ORF">QE440_000959</name>
</gene>